<dbReference type="EMBL" id="MDEO01000036">
    <property type="protein sequence ID" value="OCX13685.1"/>
    <property type="molecule type" value="Genomic_DNA"/>
</dbReference>
<keyword evidence="2" id="KW-0328">Glycosyltransferase</keyword>
<gene>
    <name evidence="9" type="ORF">QV13_22805</name>
</gene>
<evidence type="ECO:0000256" key="7">
    <source>
        <dbReference type="SAM" id="Phobius"/>
    </source>
</evidence>
<evidence type="ECO:0000259" key="8">
    <source>
        <dbReference type="Pfam" id="PF13632"/>
    </source>
</evidence>
<dbReference type="RefSeq" id="WP_065998145.1">
    <property type="nucleotide sequence ID" value="NZ_MDEO01000036.1"/>
</dbReference>
<evidence type="ECO:0000313" key="9">
    <source>
        <dbReference type="EMBL" id="OCX13685.1"/>
    </source>
</evidence>
<evidence type="ECO:0000256" key="1">
    <source>
        <dbReference type="ARBA" id="ARBA00004141"/>
    </source>
</evidence>
<keyword evidence="5 7" id="KW-1133">Transmembrane helix</keyword>
<comment type="caution">
    <text evidence="9">The sequence shown here is derived from an EMBL/GenBank/DDBJ whole genome shotgun (WGS) entry which is preliminary data.</text>
</comment>
<dbReference type="PANTHER" id="PTHR43867">
    <property type="entry name" value="CELLULOSE SYNTHASE CATALYTIC SUBUNIT A [UDP-FORMING]"/>
    <property type="match status" value="1"/>
</dbReference>
<feature type="transmembrane region" description="Helical" evidence="7">
    <location>
        <begin position="181"/>
        <end position="204"/>
    </location>
</feature>
<feature type="transmembrane region" description="Helical" evidence="7">
    <location>
        <begin position="546"/>
        <end position="566"/>
    </location>
</feature>
<dbReference type="AlphaFoldDB" id="A0A1C2DG88"/>
<evidence type="ECO:0000313" key="10">
    <source>
        <dbReference type="Proteomes" id="UP000094412"/>
    </source>
</evidence>
<evidence type="ECO:0000256" key="3">
    <source>
        <dbReference type="ARBA" id="ARBA00022679"/>
    </source>
</evidence>
<feature type="transmembrane region" description="Helical" evidence="7">
    <location>
        <begin position="578"/>
        <end position="597"/>
    </location>
</feature>
<dbReference type="Pfam" id="PF13632">
    <property type="entry name" value="Glyco_trans_2_3"/>
    <property type="match status" value="1"/>
</dbReference>
<feature type="transmembrane region" description="Helical" evidence="7">
    <location>
        <begin position="210"/>
        <end position="233"/>
    </location>
</feature>
<keyword evidence="6 7" id="KW-0472">Membrane</keyword>
<dbReference type="STRING" id="1566387.QV13_22805"/>
<dbReference type="GO" id="GO:0016757">
    <property type="term" value="F:glycosyltransferase activity"/>
    <property type="evidence" value="ECO:0007669"/>
    <property type="project" value="UniProtKB-KW"/>
</dbReference>
<dbReference type="InterPro" id="IPR050321">
    <property type="entry name" value="Glycosyltr_2/OpgH_subfam"/>
</dbReference>
<organism evidence="9 10">
    <name type="scientific">Mesorhizobium hungaricum</name>
    <dbReference type="NCBI Taxonomy" id="1566387"/>
    <lineage>
        <taxon>Bacteria</taxon>
        <taxon>Pseudomonadati</taxon>
        <taxon>Pseudomonadota</taxon>
        <taxon>Alphaproteobacteria</taxon>
        <taxon>Hyphomicrobiales</taxon>
        <taxon>Phyllobacteriaceae</taxon>
        <taxon>Mesorhizobium</taxon>
    </lineage>
</organism>
<evidence type="ECO:0000256" key="5">
    <source>
        <dbReference type="ARBA" id="ARBA00022989"/>
    </source>
</evidence>
<proteinExistence type="predicted"/>
<keyword evidence="3" id="KW-0808">Transferase</keyword>
<feature type="transmembrane region" description="Helical" evidence="7">
    <location>
        <begin position="501"/>
        <end position="534"/>
    </location>
</feature>
<dbReference type="GO" id="GO:0016020">
    <property type="term" value="C:membrane"/>
    <property type="evidence" value="ECO:0007669"/>
    <property type="project" value="UniProtKB-SubCell"/>
</dbReference>
<reference evidence="9 10" key="1">
    <citation type="submission" date="2016-08" db="EMBL/GenBank/DDBJ databases">
        <title>Whole genome sequence of Mesorhizobium sp. strain UASWS1009 isolated from industrial sewage.</title>
        <authorList>
            <person name="Crovadore J."/>
            <person name="Calmin G."/>
            <person name="Chablais R."/>
            <person name="Cochard B."/>
            <person name="Lefort F."/>
        </authorList>
    </citation>
    <scope>NUCLEOTIDE SEQUENCE [LARGE SCALE GENOMIC DNA]</scope>
    <source>
        <strain evidence="9 10">UASWS1009</strain>
    </source>
</reference>
<comment type="subcellular location">
    <subcellularLocation>
        <location evidence="1">Membrane</location>
        <topology evidence="1">Multi-pass membrane protein</topology>
    </subcellularLocation>
</comment>
<feature type="domain" description="Glycosyltransferase 2-like" evidence="8">
    <location>
        <begin position="337"/>
        <end position="528"/>
    </location>
</feature>
<keyword evidence="4 7" id="KW-0812">Transmembrane</keyword>
<name>A0A1C2DG88_9HYPH</name>
<dbReference type="Gene3D" id="3.90.550.10">
    <property type="entry name" value="Spore Coat Polysaccharide Biosynthesis Protein SpsA, Chain A"/>
    <property type="match status" value="1"/>
</dbReference>
<dbReference type="InterPro" id="IPR001173">
    <property type="entry name" value="Glyco_trans_2-like"/>
</dbReference>
<accession>A0A1C2DG88</accession>
<evidence type="ECO:0000256" key="2">
    <source>
        <dbReference type="ARBA" id="ARBA00022676"/>
    </source>
</evidence>
<sequence>MDRDIHLAEAFFPELAEWGGVLSRLRMPTDLAIRIAIRARQEEGGDFASALLAAGFFEAGIIVQAIAAELGIKVATDIATQRLVLNDEQALALLRRDDARAAIRLIEPDGAVSLLITPRHLRLEAMRNWLSLRPTSAARLKLADPRLLRAAVLERVRPILTRTAVAGLSDRFPDMSARTVLTGWQGVVFGGVSIAVPVALILAYELLLLVLHILATIFFFGCVLLRVTAMAAFRKPAPGRSDIPRPGEDAPIFSVLVALYDEAEMVPDLLAAMDRLEWPRSRLEIKLVCEADDVATLAAIRRHGLPAHVEVVEVPPVEPRTKPKALAYALPLCAGEYVALYDAEDQPHPMQLAEAWQRFRAGGLDLAVVQAPLEISNKGSGPIALMFGFEYAGLFRGLLPWLAGLRVMLPLGGTSNHFRRSALDEVGGWDPFNVTEDADLGLRLARFGYRAETISSPTYEAAPQLFSVWLPQRSRWLKGWAHTWLVHMREPMGLLRQAGPASFLVAQVLFAGMLISVVMHPILLVTLLWSMFHILQDSPDSPLRSFLLTVDIINIVGGYLSFLLLGWQASSPRERSDFWKVVLLTPVYWVMMSWAGWRAIWKLWRLPHQWEKTHHERAAARQFADGQPAQASI</sequence>
<protein>
    <recommendedName>
        <fullName evidence="8">Glycosyltransferase 2-like domain-containing protein</fullName>
    </recommendedName>
</protein>
<dbReference type="Proteomes" id="UP000094412">
    <property type="component" value="Unassembled WGS sequence"/>
</dbReference>
<dbReference type="InterPro" id="IPR029044">
    <property type="entry name" value="Nucleotide-diphossugar_trans"/>
</dbReference>
<evidence type="ECO:0000256" key="4">
    <source>
        <dbReference type="ARBA" id="ARBA00022692"/>
    </source>
</evidence>
<dbReference type="PANTHER" id="PTHR43867:SF2">
    <property type="entry name" value="CELLULOSE SYNTHASE CATALYTIC SUBUNIT A [UDP-FORMING]"/>
    <property type="match status" value="1"/>
</dbReference>
<keyword evidence="10" id="KW-1185">Reference proteome</keyword>
<evidence type="ECO:0000256" key="6">
    <source>
        <dbReference type="ARBA" id="ARBA00023136"/>
    </source>
</evidence>
<dbReference type="SUPFAM" id="SSF53448">
    <property type="entry name" value="Nucleotide-diphospho-sugar transferases"/>
    <property type="match status" value="1"/>
</dbReference>